<evidence type="ECO:0000256" key="3">
    <source>
        <dbReference type="RuleBase" id="RU363034"/>
    </source>
</evidence>
<feature type="chain" id="PRO_5041444375" description="Peptidase S1 domain-containing protein" evidence="4">
    <location>
        <begin position="18"/>
        <end position="299"/>
    </location>
</feature>
<keyword evidence="4" id="KW-0732">Signal</keyword>
<evidence type="ECO:0000256" key="1">
    <source>
        <dbReference type="ARBA" id="ARBA00023157"/>
    </source>
</evidence>
<dbReference type="InterPro" id="IPR043504">
    <property type="entry name" value="Peptidase_S1_PA_chymotrypsin"/>
</dbReference>
<dbReference type="SUPFAM" id="SSF50494">
    <property type="entry name" value="Trypsin-like serine proteases"/>
    <property type="match status" value="1"/>
</dbReference>
<evidence type="ECO:0000256" key="2">
    <source>
        <dbReference type="ARBA" id="ARBA00024195"/>
    </source>
</evidence>
<accession>A0AA39ITM7</accession>
<feature type="domain" description="Peptidase S1" evidence="5">
    <location>
        <begin position="24"/>
        <end position="249"/>
    </location>
</feature>
<sequence>MLLLTFVVGLCFSSVSTAPREKRVLDGTPVPPGTYPFYAAVVEDREINCGGSIIGDRWVLTAAHCFGDDDELTISVGMNSSHAQKYRARKISWYNQFDDSDMLNDIGLLETFRPIEFNSYVQPIDLAQDDIEIGRSVITMGYGYTDVAKTKSPDKLLHLKGNVLSPEECDITGTYERVSTICFQAQNTGNVCSGDSGGPLLAKGSSGNLRLYGVLSGGLNDDGNSCPKKQKNVYTSVMFFCSWIEETTSSAVCCSEECRKRSEESQINEDKKTLEEESMTLYKTAFVEFLKILFQHFQQ</sequence>
<keyword evidence="3" id="KW-0378">Hydrolase</keyword>
<dbReference type="Proteomes" id="UP001175271">
    <property type="component" value="Unassembled WGS sequence"/>
</dbReference>
<name>A0AA39ITM7_9BILA</name>
<dbReference type="CDD" id="cd00190">
    <property type="entry name" value="Tryp_SPc"/>
    <property type="match status" value="1"/>
</dbReference>
<dbReference type="InterPro" id="IPR051487">
    <property type="entry name" value="Ser/Thr_Proteases_Immune/Dev"/>
</dbReference>
<dbReference type="AlphaFoldDB" id="A0AA39ITM7"/>
<dbReference type="InterPro" id="IPR001254">
    <property type="entry name" value="Trypsin_dom"/>
</dbReference>
<dbReference type="Gene3D" id="2.40.10.10">
    <property type="entry name" value="Trypsin-like serine proteases"/>
    <property type="match status" value="1"/>
</dbReference>
<keyword evidence="3" id="KW-0645">Protease</keyword>
<proteinExistence type="inferred from homology"/>
<dbReference type="GO" id="GO:0004252">
    <property type="term" value="F:serine-type endopeptidase activity"/>
    <property type="evidence" value="ECO:0007669"/>
    <property type="project" value="InterPro"/>
</dbReference>
<evidence type="ECO:0000313" key="7">
    <source>
        <dbReference type="Proteomes" id="UP001175271"/>
    </source>
</evidence>
<feature type="signal peptide" evidence="4">
    <location>
        <begin position="1"/>
        <end position="17"/>
    </location>
</feature>
<dbReference type="InterPro" id="IPR009003">
    <property type="entry name" value="Peptidase_S1_PA"/>
</dbReference>
<comment type="similarity">
    <text evidence="2">Belongs to the peptidase S1 family. CLIP subfamily.</text>
</comment>
<dbReference type="FunFam" id="2.40.10.10:FF:000068">
    <property type="entry name" value="transmembrane protease serine 2"/>
    <property type="match status" value="1"/>
</dbReference>
<protein>
    <recommendedName>
        <fullName evidence="5">Peptidase S1 domain-containing protein</fullName>
    </recommendedName>
</protein>
<evidence type="ECO:0000313" key="6">
    <source>
        <dbReference type="EMBL" id="KAK0428964.1"/>
    </source>
</evidence>
<dbReference type="PROSITE" id="PS00134">
    <property type="entry name" value="TRYPSIN_HIS"/>
    <property type="match status" value="1"/>
</dbReference>
<organism evidence="6 7">
    <name type="scientific">Steinernema hermaphroditum</name>
    <dbReference type="NCBI Taxonomy" id="289476"/>
    <lineage>
        <taxon>Eukaryota</taxon>
        <taxon>Metazoa</taxon>
        <taxon>Ecdysozoa</taxon>
        <taxon>Nematoda</taxon>
        <taxon>Chromadorea</taxon>
        <taxon>Rhabditida</taxon>
        <taxon>Tylenchina</taxon>
        <taxon>Panagrolaimomorpha</taxon>
        <taxon>Strongyloidoidea</taxon>
        <taxon>Steinernematidae</taxon>
        <taxon>Steinernema</taxon>
    </lineage>
</organism>
<dbReference type="PRINTS" id="PR00722">
    <property type="entry name" value="CHYMOTRYPSIN"/>
</dbReference>
<evidence type="ECO:0000256" key="4">
    <source>
        <dbReference type="SAM" id="SignalP"/>
    </source>
</evidence>
<comment type="caution">
    <text evidence="6">The sequence shown here is derived from an EMBL/GenBank/DDBJ whole genome shotgun (WGS) entry which is preliminary data.</text>
</comment>
<dbReference type="PROSITE" id="PS00135">
    <property type="entry name" value="TRYPSIN_SER"/>
    <property type="match status" value="1"/>
</dbReference>
<dbReference type="InterPro" id="IPR001314">
    <property type="entry name" value="Peptidase_S1A"/>
</dbReference>
<reference evidence="6" key="1">
    <citation type="submission" date="2023-06" db="EMBL/GenBank/DDBJ databases">
        <title>Genomic analysis of the entomopathogenic nematode Steinernema hermaphroditum.</title>
        <authorList>
            <person name="Schwarz E.M."/>
            <person name="Heppert J.K."/>
            <person name="Baniya A."/>
            <person name="Schwartz H.T."/>
            <person name="Tan C.-H."/>
            <person name="Antoshechkin I."/>
            <person name="Sternberg P.W."/>
            <person name="Goodrich-Blair H."/>
            <person name="Dillman A.R."/>
        </authorList>
    </citation>
    <scope>NUCLEOTIDE SEQUENCE</scope>
    <source>
        <strain evidence="6">PS9179</strain>
        <tissue evidence="6">Whole animal</tissue>
    </source>
</reference>
<dbReference type="PANTHER" id="PTHR24256">
    <property type="entry name" value="TRYPTASE-RELATED"/>
    <property type="match status" value="1"/>
</dbReference>
<dbReference type="InterPro" id="IPR018114">
    <property type="entry name" value="TRYPSIN_HIS"/>
</dbReference>
<dbReference type="InterPro" id="IPR033116">
    <property type="entry name" value="TRYPSIN_SER"/>
</dbReference>
<keyword evidence="7" id="KW-1185">Reference proteome</keyword>
<keyword evidence="3" id="KW-0720">Serine protease</keyword>
<evidence type="ECO:0000259" key="5">
    <source>
        <dbReference type="PROSITE" id="PS50240"/>
    </source>
</evidence>
<dbReference type="Pfam" id="PF00089">
    <property type="entry name" value="Trypsin"/>
    <property type="match status" value="1"/>
</dbReference>
<dbReference type="GO" id="GO:0006508">
    <property type="term" value="P:proteolysis"/>
    <property type="evidence" value="ECO:0007669"/>
    <property type="project" value="UniProtKB-KW"/>
</dbReference>
<gene>
    <name evidence="6" type="ORF">QR680_011109</name>
</gene>
<keyword evidence="1" id="KW-1015">Disulfide bond</keyword>
<dbReference type="PROSITE" id="PS50240">
    <property type="entry name" value="TRYPSIN_DOM"/>
    <property type="match status" value="1"/>
</dbReference>
<dbReference type="EMBL" id="JAUCMV010000001">
    <property type="protein sequence ID" value="KAK0428964.1"/>
    <property type="molecule type" value="Genomic_DNA"/>
</dbReference>
<dbReference type="SMART" id="SM00020">
    <property type="entry name" value="Tryp_SPc"/>
    <property type="match status" value="1"/>
</dbReference>